<dbReference type="Pfam" id="PF07690">
    <property type="entry name" value="MFS_1"/>
    <property type="match status" value="1"/>
</dbReference>
<organism evidence="10 11">
    <name type="scientific">Aeoliella straminimaris</name>
    <dbReference type="NCBI Taxonomy" id="2954799"/>
    <lineage>
        <taxon>Bacteria</taxon>
        <taxon>Pseudomonadati</taxon>
        <taxon>Planctomycetota</taxon>
        <taxon>Planctomycetia</taxon>
        <taxon>Pirellulales</taxon>
        <taxon>Lacipirellulaceae</taxon>
        <taxon>Aeoliella</taxon>
    </lineage>
</organism>
<proteinExistence type="predicted"/>
<comment type="subcellular location">
    <subcellularLocation>
        <location evidence="1">Cell membrane</location>
        <topology evidence="1">Multi-pass membrane protein</topology>
    </subcellularLocation>
</comment>
<gene>
    <name evidence="10" type="ORF">NG895_06530</name>
</gene>
<dbReference type="InterPro" id="IPR036259">
    <property type="entry name" value="MFS_trans_sf"/>
</dbReference>
<feature type="transmembrane region" description="Helical" evidence="8">
    <location>
        <begin position="447"/>
        <end position="464"/>
    </location>
</feature>
<dbReference type="AlphaFoldDB" id="A0A9X2JGH0"/>
<dbReference type="InterPro" id="IPR020846">
    <property type="entry name" value="MFS_dom"/>
</dbReference>
<feature type="transmembrane region" description="Helical" evidence="8">
    <location>
        <begin position="231"/>
        <end position="252"/>
    </location>
</feature>
<protein>
    <submittedName>
        <fullName evidence="10">MFS transporter</fullName>
    </submittedName>
</protein>
<dbReference type="Gene3D" id="1.20.1250.20">
    <property type="entry name" value="MFS general substrate transporter like domains"/>
    <property type="match status" value="2"/>
</dbReference>
<evidence type="ECO:0000256" key="7">
    <source>
        <dbReference type="SAM" id="MobiDB-lite"/>
    </source>
</evidence>
<feature type="transmembrane region" description="Helical" evidence="8">
    <location>
        <begin position="348"/>
        <end position="368"/>
    </location>
</feature>
<dbReference type="GO" id="GO:0022857">
    <property type="term" value="F:transmembrane transporter activity"/>
    <property type="evidence" value="ECO:0007669"/>
    <property type="project" value="InterPro"/>
</dbReference>
<feature type="transmembrane region" description="Helical" evidence="8">
    <location>
        <begin position="422"/>
        <end position="441"/>
    </location>
</feature>
<evidence type="ECO:0000256" key="3">
    <source>
        <dbReference type="ARBA" id="ARBA00022475"/>
    </source>
</evidence>
<keyword evidence="4 8" id="KW-0812">Transmembrane</keyword>
<evidence type="ECO:0000256" key="4">
    <source>
        <dbReference type="ARBA" id="ARBA00022692"/>
    </source>
</evidence>
<evidence type="ECO:0000256" key="1">
    <source>
        <dbReference type="ARBA" id="ARBA00004651"/>
    </source>
</evidence>
<evidence type="ECO:0000313" key="11">
    <source>
        <dbReference type="Proteomes" id="UP001155241"/>
    </source>
</evidence>
<evidence type="ECO:0000256" key="6">
    <source>
        <dbReference type="ARBA" id="ARBA00023136"/>
    </source>
</evidence>
<evidence type="ECO:0000313" key="10">
    <source>
        <dbReference type="EMBL" id="MCO6043558.1"/>
    </source>
</evidence>
<feature type="transmembrane region" description="Helical" evidence="8">
    <location>
        <begin position="105"/>
        <end position="125"/>
    </location>
</feature>
<dbReference type="CDD" id="cd06173">
    <property type="entry name" value="MFS_MefA_like"/>
    <property type="match status" value="1"/>
</dbReference>
<keyword evidence="11" id="KW-1185">Reference proteome</keyword>
<evidence type="ECO:0000256" key="5">
    <source>
        <dbReference type="ARBA" id="ARBA00022989"/>
    </source>
</evidence>
<dbReference type="PROSITE" id="PS50850">
    <property type="entry name" value="MFS"/>
    <property type="match status" value="1"/>
</dbReference>
<dbReference type="PANTHER" id="PTHR43266:SF2">
    <property type="entry name" value="MAJOR FACILITATOR SUPERFAMILY (MFS) PROFILE DOMAIN-CONTAINING PROTEIN"/>
    <property type="match status" value="1"/>
</dbReference>
<keyword evidence="2" id="KW-0813">Transport</keyword>
<dbReference type="InterPro" id="IPR011701">
    <property type="entry name" value="MFS"/>
</dbReference>
<accession>A0A9X2JGH0</accession>
<evidence type="ECO:0000256" key="2">
    <source>
        <dbReference type="ARBA" id="ARBA00022448"/>
    </source>
</evidence>
<reference evidence="10" key="1">
    <citation type="submission" date="2022-06" db="EMBL/GenBank/DDBJ databases">
        <title>Aeoliella straminimaris, a novel planctomycete from sediments.</title>
        <authorList>
            <person name="Vitorino I.R."/>
            <person name="Lage O.M."/>
        </authorList>
    </citation>
    <scope>NUCLEOTIDE SEQUENCE</scope>
    <source>
        <strain evidence="10">ICT_H6.2</strain>
    </source>
</reference>
<feature type="transmembrane region" description="Helical" evidence="8">
    <location>
        <begin position="317"/>
        <end position="339"/>
    </location>
</feature>
<dbReference type="RefSeq" id="WP_252851662.1">
    <property type="nucleotide sequence ID" value="NZ_JAMXLR010000024.1"/>
</dbReference>
<feature type="transmembrane region" description="Helical" evidence="8">
    <location>
        <begin position="132"/>
        <end position="152"/>
    </location>
</feature>
<keyword evidence="6 8" id="KW-0472">Membrane</keyword>
<dbReference type="PANTHER" id="PTHR43266">
    <property type="entry name" value="MACROLIDE-EFFLUX PROTEIN"/>
    <property type="match status" value="1"/>
</dbReference>
<feature type="transmembrane region" description="Helical" evidence="8">
    <location>
        <begin position="282"/>
        <end position="305"/>
    </location>
</feature>
<feature type="transmembrane region" description="Helical" evidence="8">
    <location>
        <begin position="59"/>
        <end position="85"/>
    </location>
</feature>
<dbReference type="GO" id="GO:0005886">
    <property type="term" value="C:plasma membrane"/>
    <property type="evidence" value="ECO:0007669"/>
    <property type="project" value="UniProtKB-SubCell"/>
</dbReference>
<feature type="region of interest" description="Disordered" evidence="7">
    <location>
        <begin position="1"/>
        <end position="28"/>
    </location>
</feature>
<dbReference type="Proteomes" id="UP001155241">
    <property type="component" value="Unassembled WGS sequence"/>
</dbReference>
<name>A0A9X2JGH0_9BACT</name>
<feature type="transmembrane region" description="Helical" evidence="8">
    <location>
        <begin position="158"/>
        <end position="178"/>
    </location>
</feature>
<evidence type="ECO:0000259" key="9">
    <source>
        <dbReference type="PROSITE" id="PS50850"/>
    </source>
</evidence>
<feature type="domain" description="Major facilitator superfamily (MFS) profile" evidence="9">
    <location>
        <begin position="38"/>
        <end position="469"/>
    </location>
</feature>
<dbReference type="SUPFAM" id="SSF103473">
    <property type="entry name" value="MFS general substrate transporter"/>
    <property type="match status" value="1"/>
</dbReference>
<dbReference type="EMBL" id="JAMXLR010000024">
    <property type="protein sequence ID" value="MCO6043558.1"/>
    <property type="molecule type" value="Genomic_DNA"/>
</dbReference>
<evidence type="ECO:0000256" key="8">
    <source>
        <dbReference type="SAM" id="Phobius"/>
    </source>
</evidence>
<feature type="transmembrane region" description="Helical" evidence="8">
    <location>
        <begin position="374"/>
        <end position="401"/>
    </location>
</feature>
<keyword evidence="3" id="KW-1003">Cell membrane</keyword>
<feature type="transmembrane region" description="Helical" evidence="8">
    <location>
        <begin position="199"/>
        <end position="219"/>
    </location>
</feature>
<comment type="caution">
    <text evidence="10">The sequence shown here is derived from an EMBL/GenBank/DDBJ whole genome shotgun (WGS) entry which is preliminary data.</text>
</comment>
<sequence length="474" mass="49809">MQHEANPHEPSIVGDKPTSAEPPTISHADQPQLLSDRSFWGMAATQFLGAFNDNLFKQLILLLAIPVAAASLVAAVNGAGGAGGAGAAVAEGVAGGAVPKGKQDIATVVFAAAFLLFSGVAGWLADRTSKRTLIIASKVAEIMVMLAGMIGFYHYNLIGFEGMLVVLFFMGLQSAFFGPPKYGILPEAIRASDLPRANGIFLMFTFIAIIFGVALAGFLKQELGHDRIWMVSGVCVFIAVLGTLTSLMVWRVPAAQPGAKLRSQDLFIPGEMFRLIRSNRQILLALLVSSVFWMLGAVVQAGVNLVGLMQLGVGDALTSLLAAMMAVGIPAGCVLGGILSKGRINPRVVTAGAFGMFVCLVLLSLPGGPTGHLLGFYGSIPVLIALGFFTGMFVVPIQVLLQVLPPPDDKGRMIATMNQCNFAGILIGGILFGVVTAVLAANGWRQNLVFGVTAAIMLPIALFYRPEERALSDE</sequence>
<keyword evidence="5 8" id="KW-1133">Transmembrane helix</keyword>